<dbReference type="InterPro" id="IPR045088">
    <property type="entry name" value="ALAT1/2-like"/>
</dbReference>
<evidence type="ECO:0000313" key="6">
    <source>
        <dbReference type="EMBL" id="KAF2890779.1"/>
    </source>
</evidence>
<keyword evidence="3" id="KW-0032">Aminotransferase</keyword>
<comment type="subunit">
    <text evidence="2">Homodimer.</text>
</comment>
<dbReference type="InterPro" id="IPR015422">
    <property type="entry name" value="PyrdxlP-dep_Trfase_small"/>
</dbReference>
<protein>
    <submittedName>
        <fullName evidence="6">Uncharacterized protein</fullName>
    </submittedName>
</protein>
<gene>
    <name evidence="6" type="ORF">ILUMI_15394</name>
</gene>
<organism evidence="6 7">
    <name type="scientific">Ignelater luminosus</name>
    <name type="common">Cucubano</name>
    <name type="synonym">Pyrophorus luminosus</name>
    <dbReference type="NCBI Taxonomy" id="2038154"/>
    <lineage>
        <taxon>Eukaryota</taxon>
        <taxon>Metazoa</taxon>
        <taxon>Ecdysozoa</taxon>
        <taxon>Arthropoda</taxon>
        <taxon>Hexapoda</taxon>
        <taxon>Insecta</taxon>
        <taxon>Pterygota</taxon>
        <taxon>Neoptera</taxon>
        <taxon>Endopterygota</taxon>
        <taxon>Coleoptera</taxon>
        <taxon>Polyphaga</taxon>
        <taxon>Elateriformia</taxon>
        <taxon>Elateroidea</taxon>
        <taxon>Elateridae</taxon>
        <taxon>Agrypninae</taxon>
        <taxon>Pyrophorini</taxon>
        <taxon>Ignelater</taxon>
    </lineage>
</organism>
<dbReference type="EMBL" id="VTPC01046636">
    <property type="protein sequence ID" value="KAF2890779.1"/>
    <property type="molecule type" value="Genomic_DNA"/>
</dbReference>
<dbReference type="GO" id="GO:0008483">
    <property type="term" value="F:transaminase activity"/>
    <property type="evidence" value="ECO:0007669"/>
    <property type="project" value="UniProtKB-KW"/>
</dbReference>
<dbReference type="Proteomes" id="UP000801492">
    <property type="component" value="Unassembled WGS sequence"/>
</dbReference>
<keyword evidence="4" id="KW-0808">Transferase</keyword>
<keyword evidence="5" id="KW-0663">Pyridoxal phosphate</keyword>
<dbReference type="Gene3D" id="3.40.640.10">
    <property type="entry name" value="Type I PLP-dependent aspartate aminotransferase-like (Major domain)"/>
    <property type="match status" value="1"/>
</dbReference>
<dbReference type="PANTHER" id="PTHR11751">
    <property type="entry name" value="ALANINE AMINOTRANSFERASE"/>
    <property type="match status" value="1"/>
</dbReference>
<sequence>MKNIQVMTEMGKPYSNMELASFMSCSKGHVSECGSRAGFAEILIMCPKVKTLLYKAIMAMSCPPITGQARIEAAVRPPKKGEPSYDLFIKEKEDILNLMKVGLYLIHEVFPPKALEAAKRQNQSPDKLYADETLENGGICVIPGEATGQVSGTYHFRIALLPTDEMRIVLDKLEAFHKECMNGYR</sequence>
<proteinExistence type="predicted"/>
<dbReference type="Gene3D" id="3.90.1150.10">
    <property type="entry name" value="Aspartate Aminotransferase, domain 1"/>
    <property type="match status" value="1"/>
</dbReference>
<accession>A0A8K0CQK8</accession>
<evidence type="ECO:0000256" key="1">
    <source>
        <dbReference type="ARBA" id="ARBA00001933"/>
    </source>
</evidence>
<evidence type="ECO:0000313" key="7">
    <source>
        <dbReference type="Proteomes" id="UP000801492"/>
    </source>
</evidence>
<dbReference type="AlphaFoldDB" id="A0A8K0CQK8"/>
<evidence type="ECO:0000256" key="3">
    <source>
        <dbReference type="ARBA" id="ARBA00022576"/>
    </source>
</evidence>
<dbReference type="OrthoDB" id="1732682at2759"/>
<comment type="cofactor">
    <cofactor evidence="1">
        <name>pyridoxal 5'-phosphate</name>
        <dbReference type="ChEBI" id="CHEBI:597326"/>
    </cofactor>
</comment>
<dbReference type="InterPro" id="IPR015421">
    <property type="entry name" value="PyrdxlP-dep_Trfase_major"/>
</dbReference>
<keyword evidence="7" id="KW-1185">Reference proteome</keyword>
<reference evidence="6" key="1">
    <citation type="submission" date="2019-08" db="EMBL/GenBank/DDBJ databases">
        <title>The genome of the North American firefly Photinus pyralis.</title>
        <authorList>
            <consortium name="Photinus pyralis genome working group"/>
            <person name="Fallon T.R."/>
            <person name="Sander Lower S.E."/>
            <person name="Weng J.-K."/>
        </authorList>
    </citation>
    <scope>NUCLEOTIDE SEQUENCE</scope>
    <source>
        <strain evidence="6">TRF0915ILg1</strain>
        <tissue evidence="6">Whole body</tissue>
    </source>
</reference>
<dbReference type="InterPro" id="IPR015424">
    <property type="entry name" value="PyrdxlP-dep_Trfase"/>
</dbReference>
<dbReference type="SUPFAM" id="SSF53383">
    <property type="entry name" value="PLP-dependent transferases"/>
    <property type="match status" value="1"/>
</dbReference>
<evidence type="ECO:0000256" key="4">
    <source>
        <dbReference type="ARBA" id="ARBA00022679"/>
    </source>
</evidence>
<name>A0A8K0CQK8_IGNLU</name>
<evidence type="ECO:0000256" key="5">
    <source>
        <dbReference type="ARBA" id="ARBA00022898"/>
    </source>
</evidence>
<evidence type="ECO:0000256" key="2">
    <source>
        <dbReference type="ARBA" id="ARBA00011738"/>
    </source>
</evidence>
<comment type="caution">
    <text evidence="6">The sequence shown here is derived from an EMBL/GenBank/DDBJ whole genome shotgun (WGS) entry which is preliminary data.</text>
</comment>
<dbReference type="PANTHER" id="PTHR11751:SF29">
    <property type="entry name" value="ALANINE TRANSAMINASE"/>
    <property type="match status" value="1"/>
</dbReference>